<dbReference type="InterPro" id="IPR036291">
    <property type="entry name" value="NAD(P)-bd_dom_sf"/>
</dbReference>
<dbReference type="EMBL" id="FQYT01000015">
    <property type="protein sequence ID" value="SHJ22385.1"/>
    <property type="molecule type" value="Genomic_DNA"/>
</dbReference>
<dbReference type="PANTHER" id="PTHR48079">
    <property type="entry name" value="PROTEIN YEEZ"/>
    <property type="match status" value="1"/>
</dbReference>
<dbReference type="AlphaFoldDB" id="A0A1M6HJN6"/>
<dbReference type="InterPro" id="IPR051783">
    <property type="entry name" value="NAD(P)-dependent_oxidoreduct"/>
</dbReference>
<dbReference type="Gene3D" id="3.40.50.720">
    <property type="entry name" value="NAD(P)-binding Rossmann-like Domain"/>
    <property type="match status" value="1"/>
</dbReference>
<evidence type="ECO:0000259" key="1">
    <source>
        <dbReference type="Pfam" id="PF01370"/>
    </source>
</evidence>
<evidence type="ECO:0000313" key="2">
    <source>
        <dbReference type="EMBL" id="SHJ22385.1"/>
    </source>
</evidence>
<dbReference type="Proteomes" id="UP000184342">
    <property type="component" value="Unassembled WGS sequence"/>
</dbReference>
<keyword evidence="3" id="KW-1185">Reference proteome</keyword>
<reference evidence="2 3" key="1">
    <citation type="submission" date="2016-11" db="EMBL/GenBank/DDBJ databases">
        <authorList>
            <person name="Jaros S."/>
            <person name="Januszkiewicz K."/>
            <person name="Wedrychowicz H."/>
        </authorList>
    </citation>
    <scope>NUCLEOTIDE SEQUENCE [LARGE SCALE GENOMIC DNA]</scope>
    <source>
        <strain evidence="2 3">DSM 15970</strain>
    </source>
</reference>
<dbReference type="GO" id="GO:0005737">
    <property type="term" value="C:cytoplasm"/>
    <property type="evidence" value="ECO:0007669"/>
    <property type="project" value="TreeGrafter"/>
</dbReference>
<dbReference type="STRING" id="1122934.SAMN02745691_01551"/>
<dbReference type="GO" id="GO:0004029">
    <property type="term" value="F:aldehyde dehydrogenase (NAD+) activity"/>
    <property type="evidence" value="ECO:0007669"/>
    <property type="project" value="TreeGrafter"/>
</dbReference>
<accession>A0A1M6HJN6</accession>
<dbReference type="OrthoDB" id="9807212at2"/>
<feature type="domain" description="NAD-dependent epimerase/dehydratase" evidence="1">
    <location>
        <begin position="6"/>
        <end position="229"/>
    </location>
</feature>
<dbReference type="RefSeq" id="WP_073993797.1">
    <property type="nucleotide sequence ID" value="NZ_FQYT01000015.1"/>
</dbReference>
<dbReference type="InterPro" id="IPR001509">
    <property type="entry name" value="Epimerase_deHydtase"/>
</dbReference>
<sequence>MGIKYLITGAAGHLGYTLVRILSEKGAEVRALVLPCDRETLCFPDNVEIFAGDVRDVDSLEGFFIVGPKTDSVLIHCAGIVSIASGYLKDVIDVNVHGTRNIVRLCMKHRVSKLVYVSSVHAIPELPGREEITEVKDFEPGNVKGLYAKTKAAATKYVLEAAKRGLNASVVHPSGICGPYDNGAGHLTQLVLDFYKGRLVAGTTGGYDFVDVRDVAAGILSCCLNGKAGECYILSNRYYKVTEILDMLSDISGKKKIRIVIPMQIARATAPLAELYYRFRKSTPLYTAYSLYTITSNSNFSHEKADRELGYKVRPFQETLADTANWLQKNNRC</sequence>
<organism evidence="2 3">
    <name type="scientific">Parasporobacterium paucivorans DSM 15970</name>
    <dbReference type="NCBI Taxonomy" id="1122934"/>
    <lineage>
        <taxon>Bacteria</taxon>
        <taxon>Bacillati</taxon>
        <taxon>Bacillota</taxon>
        <taxon>Clostridia</taxon>
        <taxon>Lachnospirales</taxon>
        <taxon>Lachnospiraceae</taxon>
        <taxon>Parasporobacterium</taxon>
    </lineage>
</organism>
<evidence type="ECO:0000313" key="3">
    <source>
        <dbReference type="Proteomes" id="UP000184342"/>
    </source>
</evidence>
<protein>
    <submittedName>
        <fullName evidence="2">Dihydroflavonol-4-reductase</fullName>
    </submittedName>
</protein>
<dbReference type="Pfam" id="PF01370">
    <property type="entry name" value="Epimerase"/>
    <property type="match status" value="1"/>
</dbReference>
<dbReference type="PANTHER" id="PTHR48079:SF6">
    <property type="entry name" value="NAD(P)-BINDING DOMAIN-CONTAINING PROTEIN-RELATED"/>
    <property type="match status" value="1"/>
</dbReference>
<name>A0A1M6HJN6_9FIRM</name>
<gene>
    <name evidence="2" type="ORF">SAMN02745691_01551</name>
</gene>
<proteinExistence type="predicted"/>
<dbReference type="SUPFAM" id="SSF51735">
    <property type="entry name" value="NAD(P)-binding Rossmann-fold domains"/>
    <property type="match status" value="1"/>
</dbReference>